<dbReference type="Proteomes" id="UP000618943">
    <property type="component" value="Unassembled WGS sequence"/>
</dbReference>
<accession>A0ABS1H7K5</accession>
<evidence type="ECO:0000313" key="1">
    <source>
        <dbReference type="EMBL" id="MBK3495102.1"/>
    </source>
</evidence>
<reference evidence="1 2" key="1">
    <citation type="submission" date="2020-12" db="EMBL/GenBank/DDBJ databases">
        <title>YIM B01967 draft genome.</title>
        <authorList>
            <person name="Yan X."/>
        </authorList>
    </citation>
    <scope>NUCLEOTIDE SEQUENCE [LARGE SCALE GENOMIC DNA]</scope>
    <source>
        <strain evidence="1 2">YIM B01967</strain>
    </source>
</reference>
<comment type="caution">
    <text evidence="1">The sequence shown here is derived from an EMBL/GenBank/DDBJ whole genome shotgun (WGS) entry which is preliminary data.</text>
</comment>
<sequence>MWFNNIRIHETLGYFSPAEFNLNPS</sequence>
<protein>
    <recommendedName>
        <fullName evidence="3">Integrase catalytic domain-containing protein</fullName>
    </recommendedName>
</protein>
<dbReference type="EMBL" id="JAEOAH010000009">
    <property type="protein sequence ID" value="MBK3495102.1"/>
    <property type="molecule type" value="Genomic_DNA"/>
</dbReference>
<gene>
    <name evidence="1" type="ORF">JFL43_09580</name>
</gene>
<proteinExistence type="predicted"/>
<organism evidence="1 2">
    <name type="scientific">Viridibacillus soli</name>
    <dbReference type="NCBI Taxonomy" id="2798301"/>
    <lineage>
        <taxon>Bacteria</taxon>
        <taxon>Bacillati</taxon>
        <taxon>Bacillota</taxon>
        <taxon>Bacilli</taxon>
        <taxon>Bacillales</taxon>
        <taxon>Caryophanaceae</taxon>
        <taxon>Viridibacillus</taxon>
    </lineage>
</organism>
<name>A0ABS1H7K5_9BACL</name>
<evidence type="ECO:0008006" key="3">
    <source>
        <dbReference type="Google" id="ProtNLM"/>
    </source>
</evidence>
<keyword evidence="2" id="KW-1185">Reference proteome</keyword>
<evidence type="ECO:0000313" key="2">
    <source>
        <dbReference type="Proteomes" id="UP000618943"/>
    </source>
</evidence>